<dbReference type="GO" id="GO:0005096">
    <property type="term" value="F:GTPase activator activity"/>
    <property type="evidence" value="ECO:0007669"/>
    <property type="project" value="UniProtKB-KW"/>
</dbReference>
<evidence type="ECO:0000313" key="5">
    <source>
        <dbReference type="Proteomes" id="UP001153620"/>
    </source>
</evidence>
<dbReference type="InterPro" id="IPR035969">
    <property type="entry name" value="Rab-GAP_TBC_sf"/>
</dbReference>
<dbReference type="InterPro" id="IPR000195">
    <property type="entry name" value="Rab-GAP-TBC_dom"/>
</dbReference>
<feature type="domain" description="Rab-GAP TBC" evidence="3">
    <location>
        <begin position="87"/>
        <end position="367"/>
    </location>
</feature>
<dbReference type="EMBL" id="OU895880">
    <property type="protein sequence ID" value="CAG9812070.1"/>
    <property type="molecule type" value="Genomic_DNA"/>
</dbReference>
<dbReference type="Gene3D" id="1.10.472.80">
    <property type="entry name" value="Ypt/Rab-GAP domain of gyp1p, domain 3"/>
    <property type="match status" value="1"/>
</dbReference>
<dbReference type="FunFam" id="1.10.8.270:FF:000011">
    <property type="entry name" value="TBC1 domain family member 5"/>
    <property type="match status" value="1"/>
</dbReference>
<dbReference type="OrthoDB" id="27140at2759"/>
<dbReference type="Pfam" id="PF00566">
    <property type="entry name" value="RabGAP-TBC"/>
    <property type="match status" value="2"/>
</dbReference>
<dbReference type="Proteomes" id="UP001153620">
    <property type="component" value="Chromosome 4"/>
</dbReference>
<dbReference type="SMART" id="SM00164">
    <property type="entry name" value="TBC"/>
    <property type="match status" value="1"/>
</dbReference>
<reference evidence="4" key="1">
    <citation type="submission" date="2022-01" db="EMBL/GenBank/DDBJ databases">
        <authorList>
            <person name="King R."/>
        </authorList>
    </citation>
    <scope>NUCLEOTIDE SEQUENCE</scope>
</reference>
<sequence>MDLNSWEIVESSNSKKINENVKHQNDNKLKDDKKEENYISHLHRSSSNNRYGQNVKNYETEWRDLCMMISTEPDLKKLRTISISGDLKVSKFRSVIWNVLLGGLSNDPQNWIEERKEQRNKYRDLKRKFILDPNSLRIAEEKDNPLSQSKDSIWNQHFCDTELRNVIHQDVVRTNPNVDYYRKDHVQEIMINILFCYARQYPLTCYRQGMHEILAPLIFVMHCDHQSLGHIQEETNIDLDLILLTVLDPIYIEEDSYHLFCQLMNSLELFYRVNDMTISESGQLSNIPKEDSPKKDPKKSSEIEVVHQLNMVRDKIFAKNDLHLHNHFLKLEIPLALFGIRWLRLLFGREFNLLDLLILWDAIFGIGDNLKFTYYIVVAMLTHIRDKLLTNDYTTCLTILMRYPTHADVSLIIRHALYMCEPEKYKLPEDAFVFLRNSPKQRVTGIPRGYQQPVVMKSTVRSSGPKMPSPRKLSDDIRRESAKINRKSQNDDGVVDGYLVDDPEILKMELQDSYSIMTVSRIKLLQYLSTLRKYIPGNQVDELHQTLDGIEELCSLLKPKHQFLIDNNVPIDDAFEADDDEDDVLNAPSTSTQNYRSTFPVTRKSNQAPTYELPSNRVTKLATQLLQKNRREVEMEEIKSVVVRNESLGHIPQKNPVGDRRNSD</sequence>
<keyword evidence="1" id="KW-0343">GTPase activation</keyword>
<feature type="region of interest" description="Disordered" evidence="2">
    <location>
        <begin position="458"/>
        <end position="477"/>
    </location>
</feature>
<accession>A0A9N9WZN0</accession>
<dbReference type="PANTHER" id="PTHR22957:SF337">
    <property type="entry name" value="TBC1 DOMAIN FAMILY MEMBER 5"/>
    <property type="match status" value="1"/>
</dbReference>
<dbReference type="AlphaFoldDB" id="A0A9N9WZN0"/>
<gene>
    <name evidence="4" type="ORF">CHIRRI_LOCUS14875</name>
</gene>
<name>A0A9N9WZN0_9DIPT</name>
<reference evidence="4" key="2">
    <citation type="submission" date="2022-10" db="EMBL/GenBank/DDBJ databases">
        <authorList>
            <consortium name="ENA_rothamsted_submissions"/>
            <consortium name="culmorum"/>
            <person name="King R."/>
        </authorList>
    </citation>
    <scope>NUCLEOTIDE SEQUENCE</scope>
</reference>
<evidence type="ECO:0000313" key="4">
    <source>
        <dbReference type="EMBL" id="CAG9812070.1"/>
    </source>
</evidence>
<dbReference type="GO" id="GO:0005737">
    <property type="term" value="C:cytoplasm"/>
    <property type="evidence" value="ECO:0007669"/>
    <property type="project" value="UniProtKB-ARBA"/>
</dbReference>
<evidence type="ECO:0000256" key="2">
    <source>
        <dbReference type="SAM" id="MobiDB-lite"/>
    </source>
</evidence>
<evidence type="ECO:0000259" key="3">
    <source>
        <dbReference type="PROSITE" id="PS50086"/>
    </source>
</evidence>
<dbReference type="SUPFAM" id="SSF47923">
    <property type="entry name" value="Ypt/Rab-GAP domain of gyp1p"/>
    <property type="match status" value="2"/>
</dbReference>
<proteinExistence type="predicted"/>
<feature type="region of interest" description="Disordered" evidence="2">
    <location>
        <begin position="644"/>
        <end position="664"/>
    </location>
</feature>
<protein>
    <recommendedName>
        <fullName evidence="3">Rab-GAP TBC domain-containing protein</fullName>
    </recommendedName>
</protein>
<evidence type="ECO:0000256" key="1">
    <source>
        <dbReference type="ARBA" id="ARBA00022468"/>
    </source>
</evidence>
<dbReference type="PROSITE" id="PS50086">
    <property type="entry name" value="TBC_RABGAP"/>
    <property type="match status" value="1"/>
</dbReference>
<keyword evidence="5" id="KW-1185">Reference proteome</keyword>
<organism evidence="4 5">
    <name type="scientific">Chironomus riparius</name>
    <dbReference type="NCBI Taxonomy" id="315576"/>
    <lineage>
        <taxon>Eukaryota</taxon>
        <taxon>Metazoa</taxon>
        <taxon>Ecdysozoa</taxon>
        <taxon>Arthropoda</taxon>
        <taxon>Hexapoda</taxon>
        <taxon>Insecta</taxon>
        <taxon>Pterygota</taxon>
        <taxon>Neoptera</taxon>
        <taxon>Endopterygota</taxon>
        <taxon>Diptera</taxon>
        <taxon>Nematocera</taxon>
        <taxon>Chironomoidea</taxon>
        <taxon>Chironomidae</taxon>
        <taxon>Chironominae</taxon>
        <taxon>Chironomus</taxon>
    </lineage>
</organism>
<dbReference type="FunFam" id="1.10.472.80:FF:000038">
    <property type="entry name" value="TBC1 domain family member 5"/>
    <property type="match status" value="1"/>
</dbReference>
<dbReference type="Gene3D" id="1.10.8.270">
    <property type="entry name" value="putative rabgap domain of human tbc1 domain family member 14 like domains"/>
    <property type="match status" value="1"/>
</dbReference>
<dbReference type="PANTHER" id="PTHR22957">
    <property type="entry name" value="TBC1 DOMAIN FAMILY MEMBER GTPASE-ACTIVATING PROTEIN"/>
    <property type="match status" value="1"/>
</dbReference>